<feature type="domain" description="ABC transmembrane type-1" evidence="9">
    <location>
        <begin position="53"/>
        <end position="238"/>
    </location>
</feature>
<feature type="transmembrane region" description="Helical" evidence="8">
    <location>
        <begin position="55"/>
        <end position="77"/>
    </location>
</feature>
<dbReference type="PANTHER" id="PTHR43357:SF4">
    <property type="entry name" value="INNER MEMBRANE ABC TRANSPORTER PERMEASE PROTEIN YDCV"/>
    <property type="match status" value="1"/>
</dbReference>
<feature type="transmembrane region" description="Helical" evidence="8">
    <location>
        <begin position="220"/>
        <end position="241"/>
    </location>
</feature>
<feature type="transmembrane region" description="Helical" evidence="8">
    <location>
        <begin position="347"/>
        <end position="369"/>
    </location>
</feature>
<keyword evidence="6 8" id="KW-1133">Transmembrane helix</keyword>
<dbReference type="InterPro" id="IPR035906">
    <property type="entry name" value="MetI-like_sf"/>
</dbReference>
<keyword evidence="3" id="KW-1003">Cell membrane</keyword>
<accession>A0A6J6HK16</accession>
<keyword evidence="5 8" id="KW-0812">Transmembrane</keyword>
<feature type="transmembrane region" description="Helical" evidence="8">
    <location>
        <begin position="262"/>
        <end position="284"/>
    </location>
</feature>
<evidence type="ECO:0000256" key="6">
    <source>
        <dbReference type="ARBA" id="ARBA00022989"/>
    </source>
</evidence>
<keyword evidence="2" id="KW-0813">Transport</keyword>
<name>A0A6J6HK16_9ZZZZ</name>
<dbReference type="InterPro" id="IPR000515">
    <property type="entry name" value="MetI-like"/>
</dbReference>
<sequence length="508" mass="54872">MDTVSRIARRAQWLVLFALALFFGFPVLSIAAEFLRPSQFIDTLTDSSLRDVWWFTTWQAVLSTILTLLVGLPFTWAVSRRPFRFSQGIARFITIPFLMPAVVVATGVKAILPNVEVPAILWAHVVFNVAVVVRVVGPTWSMLDTTLEDTAADLGAGRVRTFFLVVLPHIRTSLRNASAIVFLFCFTSFAVVAILGGISHRTIESEIFTQTVRLGDLRTATSLALLQAIVVLLVLRIGGSARVDTDEPLTLQSINTRSTPSFGVWVSALIPLVIVVAPLAAVVIRSFTLNGHFSFNGYRWLFDGSTKAFGINMTRTIATSLVFASMCAGLATLAALIICAARNRSTFIASLTALPLVVSAVTLGLGLIITFDESPINWRSQWWLIPVVHTVIAVPLALRTLQPAVSAIPADLYEASASLGANPWRTWARVELPLIRPALLRAAGFSAAVSLGEFGATSFLSRSDTTTIPIAIGQLLGRPGDVPSQSAFALASLVAIVIALAPQVRRNK</sequence>
<evidence type="ECO:0000256" key="1">
    <source>
        <dbReference type="ARBA" id="ARBA00004429"/>
    </source>
</evidence>
<dbReference type="PANTHER" id="PTHR43357">
    <property type="entry name" value="INNER MEMBRANE ABC TRANSPORTER PERMEASE PROTEIN YDCV"/>
    <property type="match status" value="1"/>
</dbReference>
<comment type="subcellular location">
    <subcellularLocation>
        <location evidence="1">Cell inner membrane</location>
        <topology evidence="1">Multi-pass membrane protein</topology>
    </subcellularLocation>
</comment>
<dbReference type="Gene3D" id="1.10.3720.10">
    <property type="entry name" value="MetI-like"/>
    <property type="match status" value="2"/>
</dbReference>
<feature type="transmembrane region" description="Helical" evidence="8">
    <location>
        <begin position="317"/>
        <end position="340"/>
    </location>
</feature>
<dbReference type="GO" id="GO:0005886">
    <property type="term" value="C:plasma membrane"/>
    <property type="evidence" value="ECO:0007669"/>
    <property type="project" value="UniProtKB-SubCell"/>
</dbReference>
<dbReference type="EMBL" id="CAEZUX010000039">
    <property type="protein sequence ID" value="CAB4612229.1"/>
    <property type="molecule type" value="Genomic_DNA"/>
</dbReference>
<feature type="transmembrane region" description="Helical" evidence="8">
    <location>
        <begin position="179"/>
        <end position="200"/>
    </location>
</feature>
<evidence type="ECO:0000256" key="5">
    <source>
        <dbReference type="ARBA" id="ARBA00022692"/>
    </source>
</evidence>
<gene>
    <name evidence="10" type="ORF">UFOPK1874_00507</name>
</gene>
<organism evidence="10">
    <name type="scientific">freshwater metagenome</name>
    <dbReference type="NCBI Taxonomy" id="449393"/>
    <lineage>
        <taxon>unclassified sequences</taxon>
        <taxon>metagenomes</taxon>
        <taxon>ecological metagenomes</taxon>
    </lineage>
</organism>
<dbReference type="SUPFAM" id="SSF161098">
    <property type="entry name" value="MetI-like"/>
    <property type="match status" value="2"/>
</dbReference>
<evidence type="ECO:0000313" key="10">
    <source>
        <dbReference type="EMBL" id="CAB4612229.1"/>
    </source>
</evidence>
<reference evidence="10" key="1">
    <citation type="submission" date="2020-05" db="EMBL/GenBank/DDBJ databases">
        <authorList>
            <person name="Chiriac C."/>
            <person name="Salcher M."/>
            <person name="Ghai R."/>
            <person name="Kavagutti S V."/>
        </authorList>
    </citation>
    <scope>NUCLEOTIDE SEQUENCE</scope>
</reference>
<proteinExistence type="predicted"/>
<evidence type="ECO:0000256" key="7">
    <source>
        <dbReference type="ARBA" id="ARBA00023136"/>
    </source>
</evidence>
<keyword evidence="4" id="KW-0997">Cell inner membrane</keyword>
<dbReference type="PROSITE" id="PS50928">
    <property type="entry name" value="ABC_TM1"/>
    <property type="match status" value="2"/>
</dbReference>
<feature type="domain" description="ABC transmembrane type-1" evidence="9">
    <location>
        <begin position="317"/>
        <end position="506"/>
    </location>
</feature>
<evidence type="ECO:0000256" key="8">
    <source>
        <dbReference type="SAM" id="Phobius"/>
    </source>
</evidence>
<evidence type="ECO:0000256" key="3">
    <source>
        <dbReference type="ARBA" id="ARBA00022475"/>
    </source>
</evidence>
<dbReference type="CDD" id="cd06261">
    <property type="entry name" value="TM_PBP2"/>
    <property type="match status" value="2"/>
</dbReference>
<feature type="transmembrane region" description="Helical" evidence="8">
    <location>
        <begin position="118"/>
        <end position="137"/>
    </location>
</feature>
<dbReference type="AlphaFoldDB" id="A0A6J6HK16"/>
<evidence type="ECO:0000259" key="9">
    <source>
        <dbReference type="PROSITE" id="PS50928"/>
    </source>
</evidence>
<evidence type="ECO:0000256" key="4">
    <source>
        <dbReference type="ARBA" id="ARBA00022519"/>
    </source>
</evidence>
<feature type="transmembrane region" description="Helical" evidence="8">
    <location>
        <begin position="486"/>
        <end position="504"/>
    </location>
</feature>
<keyword evidence="7 8" id="KW-0472">Membrane</keyword>
<dbReference type="GO" id="GO:0055085">
    <property type="term" value="P:transmembrane transport"/>
    <property type="evidence" value="ECO:0007669"/>
    <property type="project" value="InterPro"/>
</dbReference>
<protein>
    <submittedName>
        <fullName evidence="10">Unannotated protein</fullName>
    </submittedName>
</protein>
<evidence type="ECO:0000256" key="2">
    <source>
        <dbReference type="ARBA" id="ARBA00022448"/>
    </source>
</evidence>
<feature type="transmembrane region" description="Helical" evidence="8">
    <location>
        <begin position="89"/>
        <end position="112"/>
    </location>
</feature>